<dbReference type="Proteomes" id="UP000689195">
    <property type="component" value="Unassembled WGS sequence"/>
</dbReference>
<protein>
    <recommendedName>
        <fullName evidence="3">t-SNARE coiled-coil homology domain-containing protein</fullName>
    </recommendedName>
</protein>
<proteinExistence type="predicted"/>
<keyword evidence="1" id="KW-0175">Coiled coil</keyword>
<organism evidence="4 5">
    <name type="scientific">Paramecium pentaurelia</name>
    <dbReference type="NCBI Taxonomy" id="43138"/>
    <lineage>
        <taxon>Eukaryota</taxon>
        <taxon>Sar</taxon>
        <taxon>Alveolata</taxon>
        <taxon>Ciliophora</taxon>
        <taxon>Intramacronucleata</taxon>
        <taxon>Oligohymenophorea</taxon>
        <taxon>Peniculida</taxon>
        <taxon>Parameciidae</taxon>
        <taxon>Paramecium</taxon>
    </lineage>
</organism>
<dbReference type="InterPro" id="IPR000727">
    <property type="entry name" value="T_SNARE_dom"/>
</dbReference>
<keyword evidence="2" id="KW-1133">Transmembrane helix</keyword>
<dbReference type="AlphaFoldDB" id="A0A8S1TQ76"/>
<keyword evidence="5" id="KW-1185">Reference proteome</keyword>
<keyword evidence="2" id="KW-0472">Membrane</keyword>
<gene>
    <name evidence="4" type="ORF">PPENT_87.1.T0280236</name>
</gene>
<keyword evidence="2" id="KW-0812">Transmembrane</keyword>
<evidence type="ECO:0000256" key="2">
    <source>
        <dbReference type="SAM" id="Phobius"/>
    </source>
</evidence>
<dbReference type="EMBL" id="CAJJDO010000028">
    <property type="protein sequence ID" value="CAD8156271.1"/>
    <property type="molecule type" value="Genomic_DNA"/>
</dbReference>
<reference evidence="4" key="1">
    <citation type="submission" date="2021-01" db="EMBL/GenBank/DDBJ databases">
        <authorList>
            <consortium name="Genoscope - CEA"/>
            <person name="William W."/>
        </authorList>
    </citation>
    <scope>NUCLEOTIDE SEQUENCE</scope>
</reference>
<evidence type="ECO:0000313" key="5">
    <source>
        <dbReference type="Proteomes" id="UP000689195"/>
    </source>
</evidence>
<evidence type="ECO:0000256" key="1">
    <source>
        <dbReference type="SAM" id="Coils"/>
    </source>
</evidence>
<accession>A0A8S1TQ76</accession>
<evidence type="ECO:0000313" key="4">
    <source>
        <dbReference type="EMBL" id="CAD8156271.1"/>
    </source>
</evidence>
<dbReference type="OrthoDB" id="308032at2759"/>
<feature type="coiled-coil region" evidence="1">
    <location>
        <begin position="10"/>
        <end position="109"/>
    </location>
</feature>
<dbReference type="Pfam" id="PF05739">
    <property type="entry name" value="SNARE"/>
    <property type="match status" value="1"/>
</dbReference>
<feature type="domain" description="T-SNARE coiled-coil homology" evidence="3">
    <location>
        <begin position="142"/>
        <end position="204"/>
    </location>
</feature>
<sequence>MEDSTFNKLVEQVQSQLTELHDNVEQFDQDHKDVNNSSIGQDVIDLQDQIQNLLKQLQNNMQRLDNNTGHLSGRQQKMKQIKQFYKKEIDKFTQVCKQVEQKLQQKRKTIAMNQQGRWNEPKPKPEDELQEQLMHDQYDVDNQMIRERDEDIQRIDREAQMLNKLVGELALEAHKADEVLDIVDTHQQTTKENLVKANVELDSAQNSQKSATKKWIILAILAIILVGVLVTIFVLKLH</sequence>
<dbReference type="PROSITE" id="PS50192">
    <property type="entry name" value="T_SNARE"/>
    <property type="match status" value="1"/>
</dbReference>
<evidence type="ECO:0000259" key="3">
    <source>
        <dbReference type="PROSITE" id="PS50192"/>
    </source>
</evidence>
<name>A0A8S1TQ76_9CILI</name>
<feature type="transmembrane region" description="Helical" evidence="2">
    <location>
        <begin position="215"/>
        <end position="235"/>
    </location>
</feature>
<comment type="caution">
    <text evidence="4">The sequence shown here is derived from an EMBL/GenBank/DDBJ whole genome shotgun (WGS) entry which is preliminary data.</text>
</comment>